<reference evidence="8" key="1">
    <citation type="submission" date="2016-09" db="EMBL/GenBank/DDBJ databases">
        <authorList>
            <person name="Varghese N."/>
            <person name="Submissions S."/>
        </authorList>
    </citation>
    <scope>NUCLEOTIDE SEQUENCE [LARGE SCALE GENOMIC DNA]</scope>
    <source>
        <strain evidence="8">JS23</strain>
    </source>
</reference>
<keyword evidence="3" id="KW-0997">Cell inner membrane</keyword>
<evidence type="ECO:0000259" key="6">
    <source>
        <dbReference type="PROSITE" id="PS50893"/>
    </source>
</evidence>
<dbReference type="GO" id="GO:0015697">
    <property type="term" value="P:quaternary ammonium group transport"/>
    <property type="evidence" value="ECO:0007669"/>
    <property type="project" value="UniProtKB-ARBA"/>
</dbReference>
<dbReference type="InterPro" id="IPR003439">
    <property type="entry name" value="ABC_transporter-like_ATP-bd"/>
</dbReference>
<proteinExistence type="predicted"/>
<dbReference type="SUPFAM" id="SSF50331">
    <property type="entry name" value="MOP-like"/>
    <property type="match status" value="1"/>
</dbReference>
<feature type="domain" description="ABC transporter" evidence="6">
    <location>
        <begin position="3"/>
        <end position="233"/>
    </location>
</feature>
<dbReference type="EMBL" id="FNLO01000002">
    <property type="protein sequence ID" value="SDV47349.1"/>
    <property type="molecule type" value="Genomic_DNA"/>
</dbReference>
<dbReference type="GO" id="GO:0005524">
    <property type="term" value="F:ATP binding"/>
    <property type="evidence" value="ECO:0007669"/>
    <property type="project" value="UniProtKB-KW"/>
</dbReference>
<organism evidence="7 8">
    <name type="scientific">Chitinasiproducens palmae</name>
    <dbReference type="NCBI Taxonomy" id="1770053"/>
    <lineage>
        <taxon>Bacteria</taxon>
        <taxon>Pseudomonadati</taxon>
        <taxon>Pseudomonadota</taxon>
        <taxon>Betaproteobacteria</taxon>
        <taxon>Burkholderiales</taxon>
        <taxon>Burkholderiaceae</taxon>
        <taxon>Chitinasiproducens</taxon>
    </lineage>
</organism>
<dbReference type="InterPro" id="IPR027417">
    <property type="entry name" value="P-loop_NTPase"/>
</dbReference>
<dbReference type="GO" id="GO:0016887">
    <property type="term" value="F:ATP hydrolysis activity"/>
    <property type="evidence" value="ECO:0007669"/>
    <property type="project" value="InterPro"/>
</dbReference>
<dbReference type="PANTHER" id="PTHR42781:SF4">
    <property type="entry name" value="SPERMIDINE_PUTRESCINE IMPORT ATP-BINDING PROTEIN POTA"/>
    <property type="match status" value="1"/>
</dbReference>
<dbReference type="FunFam" id="3.40.50.300:FF:000425">
    <property type="entry name" value="Probable ABC transporter, ATP-binding subunit"/>
    <property type="match status" value="1"/>
</dbReference>
<keyword evidence="3" id="KW-0472">Membrane</keyword>
<dbReference type="SUPFAM" id="SSF52540">
    <property type="entry name" value="P-loop containing nucleoside triphosphate hydrolases"/>
    <property type="match status" value="1"/>
</dbReference>
<keyword evidence="1" id="KW-0813">Transport</keyword>
<keyword evidence="4" id="KW-0547">Nucleotide-binding</keyword>
<evidence type="ECO:0000313" key="8">
    <source>
        <dbReference type="Proteomes" id="UP000243719"/>
    </source>
</evidence>
<accession>A0A1H2PMP5</accession>
<evidence type="ECO:0000256" key="4">
    <source>
        <dbReference type="ARBA" id="ARBA00022741"/>
    </source>
</evidence>
<dbReference type="PROSITE" id="PS50893">
    <property type="entry name" value="ABC_TRANSPORTER_2"/>
    <property type="match status" value="1"/>
</dbReference>
<dbReference type="InterPro" id="IPR003593">
    <property type="entry name" value="AAA+_ATPase"/>
</dbReference>
<evidence type="ECO:0000256" key="1">
    <source>
        <dbReference type="ARBA" id="ARBA00022448"/>
    </source>
</evidence>
<dbReference type="InterPro" id="IPR013611">
    <property type="entry name" value="Transp-assoc_OB_typ2"/>
</dbReference>
<sequence length="347" mass="37416">MALTIENLGKRFDGRPVLDGIDLEIGADEFVCLLGPSGCGKTTLLRIVAGLLQADEGRISLDGRTLAGISARERNFGMVFQSYSLFGHMTVAENVAYGLRLRRWSRDAMATRVATLLDMVRLPGMASRYPAQLSGGQQQRVAIARALAVEPALLLLDEPFSALDVHVRGALRDELRDMQRRLGVPTLMVTHDQEEAMTLADRIVCMNAGRIEQAGTPAALYRHPRSRFVATFMGQGNLLPAAAACALPGVAVPDALDARDLDLYVRPESLALSHAPDGEGCIRSVTFLGGLQRVHLDWRGLRLTADVFGGTEFAAGETVNVRLTDFERCTWFGGEPVADDAAAGATA</sequence>
<keyword evidence="5 7" id="KW-0067">ATP-binding</keyword>
<name>A0A1H2PMP5_9BURK</name>
<dbReference type="STRING" id="1770053.SAMN05216551_102505"/>
<dbReference type="Proteomes" id="UP000243719">
    <property type="component" value="Unassembled WGS sequence"/>
</dbReference>
<evidence type="ECO:0000256" key="5">
    <source>
        <dbReference type="ARBA" id="ARBA00022840"/>
    </source>
</evidence>
<evidence type="ECO:0000256" key="2">
    <source>
        <dbReference type="ARBA" id="ARBA00022475"/>
    </source>
</evidence>
<dbReference type="RefSeq" id="WP_091905873.1">
    <property type="nucleotide sequence ID" value="NZ_FNLO01000002.1"/>
</dbReference>
<keyword evidence="2" id="KW-1003">Cell membrane</keyword>
<evidence type="ECO:0000313" key="7">
    <source>
        <dbReference type="EMBL" id="SDV47349.1"/>
    </source>
</evidence>
<dbReference type="PROSITE" id="PS00211">
    <property type="entry name" value="ABC_TRANSPORTER_1"/>
    <property type="match status" value="1"/>
</dbReference>
<dbReference type="GO" id="GO:0043190">
    <property type="term" value="C:ATP-binding cassette (ABC) transporter complex"/>
    <property type="evidence" value="ECO:0007669"/>
    <property type="project" value="InterPro"/>
</dbReference>
<dbReference type="GO" id="GO:0022857">
    <property type="term" value="F:transmembrane transporter activity"/>
    <property type="evidence" value="ECO:0007669"/>
    <property type="project" value="InterPro"/>
</dbReference>
<evidence type="ECO:0000256" key="3">
    <source>
        <dbReference type="ARBA" id="ARBA00022519"/>
    </source>
</evidence>
<dbReference type="Pfam" id="PF00005">
    <property type="entry name" value="ABC_tran"/>
    <property type="match status" value="1"/>
</dbReference>
<protein>
    <submittedName>
        <fullName evidence="7">Iron(III) transport system ATP-binding protein</fullName>
    </submittedName>
</protein>
<dbReference type="InterPro" id="IPR008995">
    <property type="entry name" value="Mo/tungstate-bd_C_term_dom"/>
</dbReference>
<dbReference type="SMART" id="SM00382">
    <property type="entry name" value="AAA"/>
    <property type="match status" value="1"/>
</dbReference>
<dbReference type="OrthoDB" id="5298774at2"/>
<keyword evidence="8" id="KW-1185">Reference proteome</keyword>
<dbReference type="Pfam" id="PF08402">
    <property type="entry name" value="TOBE_2"/>
    <property type="match status" value="1"/>
</dbReference>
<dbReference type="InterPro" id="IPR017871">
    <property type="entry name" value="ABC_transporter-like_CS"/>
</dbReference>
<dbReference type="AlphaFoldDB" id="A0A1H2PMP5"/>
<dbReference type="Gene3D" id="3.40.50.300">
    <property type="entry name" value="P-loop containing nucleotide triphosphate hydrolases"/>
    <property type="match status" value="1"/>
</dbReference>
<dbReference type="InterPro" id="IPR050093">
    <property type="entry name" value="ABC_SmlMolc_Importer"/>
</dbReference>
<dbReference type="PANTHER" id="PTHR42781">
    <property type="entry name" value="SPERMIDINE/PUTRESCINE IMPORT ATP-BINDING PROTEIN POTA"/>
    <property type="match status" value="1"/>
</dbReference>
<gene>
    <name evidence="7" type="ORF">SAMN05216551_102505</name>
</gene>